<dbReference type="InterPro" id="IPR053930">
    <property type="entry name" value="RapZ-like_N"/>
</dbReference>
<dbReference type="Gene3D" id="3.40.50.300">
    <property type="entry name" value="P-loop containing nucleotide triphosphate hydrolases"/>
    <property type="match status" value="1"/>
</dbReference>
<dbReference type="InterPro" id="IPR005337">
    <property type="entry name" value="RapZ-like"/>
</dbReference>
<reference evidence="7" key="1">
    <citation type="submission" date="2020-05" db="EMBL/GenBank/DDBJ databases">
        <authorList>
            <person name="Chiriac C."/>
            <person name="Salcher M."/>
            <person name="Ghai R."/>
            <person name="Kavagutti S V."/>
        </authorList>
    </citation>
    <scope>NUCLEOTIDE SEQUENCE</scope>
</reference>
<dbReference type="EMBL" id="CAFBOS010000182">
    <property type="protein sequence ID" value="CAB5014424.1"/>
    <property type="molecule type" value="Genomic_DNA"/>
</dbReference>
<dbReference type="Pfam" id="PF22740">
    <property type="entry name" value="PapZ_C"/>
    <property type="match status" value="1"/>
</dbReference>
<evidence type="ECO:0000256" key="2">
    <source>
        <dbReference type="ARBA" id="ARBA00022840"/>
    </source>
</evidence>
<dbReference type="InterPro" id="IPR027417">
    <property type="entry name" value="P-loop_NTPase"/>
</dbReference>
<organism evidence="7">
    <name type="scientific">freshwater metagenome</name>
    <dbReference type="NCBI Taxonomy" id="449393"/>
    <lineage>
        <taxon>unclassified sequences</taxon>
        <taxon>metagenomes</taxon>
        <taxon>ecological metagenomes</taxon>
    </lineage>
</organism>
<dbReference type="PANTHER" id="PTHR30448:SF0">
    <property type="entry name" value="RNASE ADAPTER PROTEIN RAPZ"/>
    <property type="match status" value="1"/>
</dbReference>
<evidence type="ECO:0000256" key="3">
    <source>
        <dbReference type="ARBA" id="ARBA00023134"/>
    </source>
</evidence>
<dbReference type="InterPro" id="IPR053931">
    <property type="entry name" value="RapZ_C"/>
</dbReference>
<dbReference type="HAMAP" id="MF_00636">
    <property type="entry name" value="RapZ_like"/>
    <property type="match status" value="1"/>
</dbReference>
<feature type="domain" description="RapZ C-terminal" evidence="5">
    <location>
        <begin position="163"/>
        <end position="282"/>
    </location>
</feature>
<evidence type="ECO:0000313" key="6">
    <source>
        <dbReference type="EMBL" id="CAB4776215.1"/>
    </source>
</evidence>
<dbReference type="EMBL" id="CAFABA010000102">
    <property type="protein sequence ID" value="CAB4834717.1"/>
    <property type="molecule type" value="Genomic_DNA"/>
</dbReference>
<accession>A0A6J7APC5</accession>
<dbReference type="GO" id="GO:0005525">
    <property type="term" value="F:GTP binding"/>
    <property type="evidence" value="ECO:0007669"/>
    <property type="project" value="UniProtKB-KW"/>
</dbReference>
<dbReference type="AlphaFoldDB" id="A0A6J7APC5"/>
<feature type="domain" description="RapZ-like N-terminal" evidence="4">
    <location>
        <begin position="4"/>
        <end position="156"/>
    </location>
</feature>
<sequence>MSEYVIITGMSGAGRTEVSRNLEDLGWFVIDNLPPSLMPKVGELAGAPGSSIDKVALAVGTGRYDREIVPALAALRAHGDRVRVIFLDASTETLVRRYESSRRRHPFSPELSVADAIDAERVVLASLKEEADVVVDTSDLNVHQLRDRVVAIFGGDMPHSTLRVHVNSFGFKHGVPIDVDCVFDCRFLPNPHWIDELRPQTGLDEPVADYVLGQAVTKPFLVELERLYTMLLPFYVREGKAYLTVAFGCTGGRHRSVVIAEQFGAILRRQGLEPTVTHRDIEK</sequence>
<evidence type="ECO:0000313" key="7">
    <source>
        <dbReference type="EMBL" id="CAB4834717.1"/>
    </source>
</evidence>
<gene>
    <name evidence="6" type="ORF">UFOPK2754_03385</name>
    <name evidence="7" type="ORF">UFOPK3139_02174</name>
    <name evidence="8" type="ORF">UFOPK3967_02414</name>
</gene>
<dbReference type="EMBL" id="CAEZYR010000232">
    <property type="protein sequence ID" value="CAB4776215.1"/>
    <property type="molecule type" value="Genomic_DNA"/>
</dbReference>
<evidence type="ECO:0000259" key="5">
    <source>
        <dbReference type="Pfam" id="PF22740"/>
    </source>
</evidence>
<dbReference type="PANTHER" id="PTHR30448">
    <property type="entry name" value="RNASE ADAPTER PROTEIN RAPZ"/>
    <property type="match status" value="1"/>
</dbReference>
<dbReference type="GO" id="GO:0005524">
    <property type="term" value="F:ATP binding"/>
    <property type="evidence" value="ECO:0007669"/>
    <property type="project" value="UniProtKB-KW"/>
</dbReference>
<evidence type="ECO:0000259" key="4">
    <source>
        <dbReference type="Pfam" id="PF03668"/>
    </source>
</evidence>
<proteinExistence type="inferred from homology"/>
<dbReference type="PIRSF" id="PIRSF005052">
    <property type="entry name" value="P-loopkin"/>
    <property type="match status" value="1"/>
</dbReference>
<evidence type="ECO:0000256" key="1">
    <source>
        <dbReference type="ARBA" id="ARBA00022741"/>
    </source>
</evidence>
<dbReference type="Pfam" id="PF03668">
    <property type="entry name" value="RapZ-like_N"/>
    <property type="match status" value="1"/>
</dbReference>
<evidence type="ECO:0000313" key="8">
    <source>
        <dbReference type="EMBL" id="CAB5014424.1"/>
    </source>
</evidence>
<keyword evidence="1" id="KW-0547">Nucleotide-binding</keyword>
<keyword evidence="3" id="KW-0342">GTP-binding</keyword>
<name>A0A6J7APC5_9ZZZZ</name>
<dbReference type="SUPFAM" id="SSF52540">
    <property type="entry name" value="P-loop containing nucleoside triphosphate hydrolases"/>
    <property type="match status" value="1"/>
</dbReference>
<keyword evidence="2" id="KW-0067">ATP-binding</keyword>
<dbReference type="NCBIfam" id="NF003828">
    <property type="entry name" value="PRK05416.1"/>
    <property type="match status" value="1"/>
</dbReference>
<protein>
    <submittedName>
        <fullName evidence="7">Unannotated protein</fullName>
    </submittedName>
</protein>